<accession>E2AMY1</accession>
<protein>
    <recommendedName>
        <fullName evidence="3">Reverse transcriptase domain-containing protein</fullName>
    </recommendedName>
</protein>
<name>E2AMY1_CAMFO</name>
<dbReference type="Proteomes" id="UP000000311">
    <property type="component" value="Unassembled WGS sequence"/>
</dbReference>
<reference evidence="1 2" key="1">
    <citation type="journal article" date="2010" name="Science">
        <title>Genomic comparison of the ants Camponotus floridanus and Harpegnathos saltator.</title>
        <authorList>
            <person name="Bonasio R."/>
            <person name="Zhang G."/>
            <person name="Ye C."/>
            <person name="Mutti N.S."/>
            <person name="Fang X."/>
            <person name="Qin N."/>
            <person name="Donahue G."/>
            <person name="Yang P."/>
            <person name="Li Q."/>
            <person name="Li C."/>
            <person name="Zhang P."/>
            <person name="Huang Z."/>
            <person name="Berger S.L."/>
            <person name="Reinberg D."/>
            <person name="Wang J."/>
            <person name="Liebig J."/>
        </authorList>
    </citation>
    <scope>NUCLEOTIDE SEQUENCE [LARGE SCALE GENOMIC DNA]</scope>
    <source>
        <strain evidence="2">C129</strain>
    </source>
</reference>
<gene>
    <name evidence="1" type="ORF">EAG_00183</name>
</gene>
<dbReference type="InParanoid" id="E2AMY1"/>
<dbReference type="OrthoDB" id="7552915at2759"/>
<dbReference type="EMBL" id="GL440976">
    <property type="protein sequence ID" value="EFN65208.1"/>
    <property type="molecule type" value="Genomic_DNA"/>
</dbReference>
<feature type="non-terminal residue" evidence="1">
    <location>
        <position position="1"/>
    </location>
</feature>
<evidence type="ECO:0000313" key="2">
    <source>
        <dbReference type="Proteomes" id="UP000000311"/>
    </source>
</evidence>
<dbReference type="PANTHER" id="PTHR21301:SF10">
    <property type="entry name" value="REVERSE TRANSCRIPTASE DOMAIN-CONTAINING PROTEIN"/>
    <property type="match status" value="1"/>
</dbReference>
<dbReference type="AlphaFoldDB" id="E2AMY1"/>
<keyword evidence="2" id="KW-1185">Reference proteome</keyword>
<organism evidence="2">
    <name type="scientific">Camponotus floridanus</name>
    <name type="common">Florida carpenter ant</name>
    <dbReference type="NCBI Taxonomy" id="104421"/>
    <lineage>
        <taxon>Eukaryota</taxon>
        <taxon>Metazoa</taxon>
        <taxon>Ecdysozoa</taxon>
        <taxon>Arthropoda</taxon>
        <taxon>Hexapoda</taxon>
        <taxon>Insecta</taxon>
        <taxon>Pterygota</taxon>
        <taxon>Neoptera</taxon>
        <taxon>Endopterygota</taxon>
        <taxon>Hymenoptera</taxon>
        <taxon>Apocrita</taxon>
        <taxon>Aculeata</taxon>
        <taxon>Formicoidea</taxon>
        <taxon>Formicidae</taxon>
        <taxon>Formicinae</taxon>
        <taxon>Camponotus</taxon>
    </lineage>
</organism>
<dbReference type="PANTHER" id="PTHR21301">
    <property type="entry name" value="REVERSE TRANSCRIPTASE"/>
    <property type="match status" value="1"/>
</dbReference>
<proteinExistence type="predicted"/>
<feature type="non-terminal residue" evidence="1">
    <location>
        <position position="108"/>
    </location>
</feature>
<evidence type="ECO:0000313" key="1">
    <source>
        <dbReference type="EMBL" id="EFN65208.1"/>
    </source>
</evidence>
<sequence length="108" mass="12269">NNPLRIIVSSKNTPLYGLAKYLHDIINKSVPRPDSQIINSAQVVERLNGRRLDDNFKLISLDVISLFTNVPLDLAIDSLVNRWDYIGTNCQIPQDEFLMAVRFVLNST</sequence>
<evidence type="ECO:0008006" key="3">
    <source>
        <dbReference type="Google" id="ProtNLM"/>
    </source>
</evidence>